<keyword evidence="8 15" id="KW-0418">Kinase</keyword>
<dbReference type="AlphaFoldDB" id="A0A1I2IVU3"/>
<evidence type="ECO:0000256" key="6">
    <source>
        <dbReference type="ARBA" id="ARBA00022692"/>
    </source>
</evidence>
<evidence type="ECO:0000259" key="14">
    <source>
        <dbReference type="PROSITE" id="PS50109"/>
    </source>
</evidence>
<dbReference type="EMBL" id="FONN01000042">
    <property type="protein sequence ID" value="SFF45788.1"/>
    <property type="molecule type" value="Genomic_DNA"/>
</dbReference>
<accession>A0A1I2IVU3</accession>
<dbReference type="Proteomes" id="UP000183410">
    <property type="component" value="Unassembled WGS sequence"/>
</dbReference>
<keyword evidence="16" id="KW-1185">Reference proteome</keyword>
<comment type="catalytic activity">
    <reaction evidence="1">
        <text>ATP + protein L-histidine = ADP + protein N-phospho-L-histidine.</text>
        <dbReference type="EC" id="2.7.13.3"/>
    </reaction>
</comment>
<dbReference type="SUPFAM" id="SSF55874">
    <property type="entry name" value="ATPase domain of HSP90 chaperone/DNA topoisomerase II/histidine kinase"/>
    <property type="match status" value="1"/>
</dbReference>
<dbReference type="Gene3D" id="3.30.565.10">
    <property type="entry name" value="Histidine kinase-like ATPase, C-terminal domain"/>
    <property type="match status" value="1"/>
</dbReference>
<evidence type="ECO:0000256" key="3">
    <source>
        <dbReference type="ARBA" id="ARBA00012438"/>
    </source>
</evidence>
<evidence type="ECO:0000256" key="11">
    <source>
        <dbReference type="ARBA" id="ARBA00023012"/>
    </source>
</evidence>
<keyword evidence="11" id="KW-0902">Two-component regulatory system</keyword>
<dbReference type="PROSITE" id="PS50109">
    <property type="entry name" value="HIS_KIN"/>
    <property type="match status" value="1"/>
</dbReference>
<sequence length="338" mass="38893">MKLFLRDQLALMLFMLIQLVVVTAVFWLDGYKDMVIASYALLLGLCVFIAFLAYRYLTHRRFYTLLSSRQAGLEESIQQLESAPLPAALGELLQLQYRHYQKQIIEGERKQQNHLTFMNQWVHQMKTPLSVLELMLSEEADERNNSMREETDRIRKGLDMVLYVARLETFEQDFQVEKIQLRELANEVILENRRLFIRSFVYPDMQMEENLVVETDGKWLRFIIQQLIANAINYSAGSGAKITISGYRSERSVILEVKDCGVGIPASDLSRIFNAFFTGENGRAFKESTGMGLYIVRTVLDKMNHEIEVESKVGAGSGTTIRIIFPFAAVQSVDHHTK</sequence>
<evidence type="ECO:0000256" key="8">
    <source>
        <dbReference type="ARBA" id="ARBA00022777"/>
    </source>
</evidence>
<dbReference type="GO" id="GO:0005524">
    <property type="term" value="F:ATP binding"/>
    <property type="evidence" value="ECO:0007669"/>
    <property type="project" value="UniProtKB-KW"/>
</dbReference>
<dbReference type="SMART" id="SM00387">
    <property type="entry name" value="HATPase_c"/>
    <property type="match status" value="1"/>
</dbReference>
<proteinExistence type="predicted"/>
<evidence type="ECO:0000256" key="10">
    <source>
        <dbReference type="ARBA" id="ARBA00022989"/>
    </source>
</evidence>
<evidence type="ECO:0000256" key="5">
    <source>
        <dbReference type="ARBA" id="ARBA00022679"/>
    </source>
</evidence>
<keyword evidence="6 13" id="KW-0812">Transmembrane</keyword>
<organism evidence="15 16">
    <name type="scientific">Paenibacillus algorifonticola</name>
    <dbReference type="NCBI Taxonomy" id="684063"/>
    <lineage>
        <taxon>Bacteria</taxon>
        <taxon>Bacillati</taxon>
        <taxon>Bacillota</taxon>
        <taxon>Bacilli</taxon>
        <taxon>Bacillales</taxon>
        <taxon>Paenibacillaceae</taxon>
        <taxon>Paenibacillus</taxon>
    </lineage>
</organism>
<feature type="transmembrane region" description="Helical" evidence="13">
    <location>
        <begin position="34"/>
        <end position="57"/>
    </location>
</feature>
<dbReference type="RefSeq" id="WP_046234611.1">
    <property type="nucleotide sequence ID" value="NZ_FONN01000042.1"/>
</dbReference>
<evidence type="ECO:0000256" key="4">
    <source>
        <dbReference type="ARBA" id="ARBA00022475"/>
    </source>
</evidence>
<dbReference type="InterPro" id="IPR003594">
    <property type="entry name" value="HATPase_dom"/>
</dbReference>
<gene>
    <name evidence="15" type="ORF">SAMN04487969_14220</name>
</gene>
<dbReference type="PANTHER" id="PTHR45453:SF2">
    <property type="entry name" value="HISTIDINE KINASE"/>
    <property type="match status" value="1"/>
</dbReference>
<dbReference type="OrthoDB" id="9780487at2"/>
<reference evidence="16" key="1">
    <citation type="submission" date="2016-10" db="EMBL/GenBank/DDBJ databases">
        <authorList>
            <person name="Varghese N."/>
            <person name="Submissions S."/>
        </authorList>
    </citation>
    <scope>NUCLEOTIDE SEQUENCE [LARGE SCALE GENOMIC DNA]</scope>
    <source>
        <strain evidence="16">CGMCC 1.10223</strain>
    </source>
</reference>
<keyword evidence="10 13" id="KW-1133">Transmembrane helix</keyword>
<evidence type="ECO:0000256" key="1">
    <source>
        <dbReference type="ARBA" id="ARBA00000085"/>
    </source>
</evidence>
<feature type="domain" description="Histidine kinase" evidence="14">
    <location>
        <begin position="120"/>
        <end position="329"/>
    </location>
</feature>
<name>A0A1I2IVU3_9BACL</name>
<keyword evidence="9" id="KW-0067">ATP-binding</keyword>
<dbReference type="InterPro" id="IPR004358">
    <property type="entry name" value="Sig_transdc_His_kin-like_C"/>
</dbReference>
<evidence type="ECO:0000256" key="9">
    <source>
        <dbReference type="ARBA" id="ARBA00022840"/>
    </source>
</evidence>
<evidence type="ECO:0000313" key="16">
    <source>
        <dbReference type="Proteomes" id="UP000183410"/>
    </source>
</evidence>
<dbReference type="InterPro" id="IPR005467">
    <property type="entry name" value="His_kinase_dom"/>
</dbReference>
<feature type="transmembrane region" description="Helical" evidence="13">
    <location>
        <begin position="9"/>
        <end position="28"/>
    </location>
</feature>
<evidence type="ECO:0000256" key="13">
    <source>
        <dbReference type="SAM" id="Phobius"/>
    </source>
</evidence>
<dbReference type="GO" id="GO:0005886">
    <property type="term" value="C:plasma membrane"/>
    <property type="evidence" value="ECO:0007669"/>
    <property type="project" value="UniProtKB-SubCell"/>
</dbReference>
<dbReference type="Pfam" id="PF02518">
    <property type="entry name" value="HATPase_c"/>
    <property type="match status" value="1"/>
</dbReference>
<dbReference type="PRINTS" id="PR00344">
    <property type="entry name" value="BCTRLSENSOR"/>
</dbReference>
<evidence type="ECO:0000256" key="2">
    <source>
        <dbReference type="ARBA" id="ARBA00004651"/>
    </source>
</evidence>
<dbReference type="GO" id="GO:0004721">
    <property type="term" value="F:phosphoprotein phosphatase activity"/>
    <property type="evidence" value="ECO:0007669"/>
    <property type="project" value="TreeGrafter"/>
</dbReference>
<dbReference type="GO" id="GO:0016036">
    <property type="term" value="P:cellular response to phosphate starvation"/>
    <property type="evidence" value="ECO:0007669"/>
    <property type="project" value="TreeGrafter"/>
</dbReference>
<comment type="subcellular location">
    <subcellularLocation>
        <location evidence="2">Cell membrane</location>
        <topology evidence="2">Multi-pass membrane protein</topology>
    </subcellularLocation>
</comment>
<dbReference type="PANTHER" id="PTHR45453">
    <property type="entry name" value="PHOSPHATE REGULON SENSOR PROTEIN PHOR"/>
    <property type="match status" value="1"/>
</dbReference>
<evidence type="ECO:0000256" key="12">
    <source>
        <dbReference type="ARBA" id="ARBA00023136"/>
    </source>
</evidence>
<keyword evidence="4" id="KW-1003">Cell membrane</keyword>
<dbReference type="InterPro" id="IPR050351">
    <property type="entry name" value="BphY/WalK/GraS-like"/>
</dbReference>
<protein>
    <recommendedName>
        <fullName evidence="3">histidine kinase</fullName>
        <ecNumber evidence="3">2.7.13.3</ecNumber>
    </recommendedName>
</protein>
<keyword evidence="12 13" id="KW-0472">Membrane</keyword>
<keyword evidence="5" id="KW-0808">Transferase</keyword>
<dbReference type="GO" id="GO:0000155">
    <property type="term" value="F:phosphorelay sensor kinase activity"/>
    <property type="evidence" value="ECO:0007669"/>
    <property type="project" value="TreeGrafter"/>
</dbReference>
<evidence type="ECO:0000256" key="7">
    <source>
        <dbReference type="ARBA" id="ARBA00022741"/>
    </source>
</evidence>
<dbReference type="InterPro" id="IPR036890">
    <property type="entry name" value="HATPase_C_sf"/>
</dbReference>
<keyword evidence="7" id="KW-0547">Nucleotide-binding</keyword>
<dbReference type="EC" id="2.7.13.3" evidence="3"/>
<evidence type="ECO:0000313" key="15">
    <source>
        <dbReference type="EMBL" id="SFF45788.1"/>
    </source>
</evidence>